<evidence type="ECO:0000256" key="1">
    <source>
        <dbReference type="SAM" id="MobiDB-lite"/>
    </source>
</evidence>
<feature type="region of interest" description="Disordered" evidence="1">
    <location>
        <begin position="173"/>
        <end position="206"/>
    </location>
</feature>
<proteinExistence type="predicted"/>
<feature type="compositionally biased region" description="Acidic residues" evidence="1">
    <location>
        <begin position="18"/>
        <end position="32"/>
    </location>
</feature>
<gene>
    <name evidence="2" type="ORF">PLEPLA_LOCUS30079</name>
</gene>
<reference evidence="2" key="1">
    <citation type="submission" date="2020-03" db="EMBL/GenBank/DDBJ databases">
        <authorList>
            <person name="Weist P."/>
        </authorList>
    </citation>
    <scope>NUCLEOTIDE SEQUENCE</scope>
</reference>
<evidence type="ECO:0000313" key="2">
    <source>
        <dbReference type="EMBL" id="CAB1442409.1"/>
    </source>
</evidence>
<feature type="region of interest" description="Disordered" evidence="1">
    <location>
        <begin position="1"/>
        <end position="37"/>
    </location>
</feature>
<accession>A0A9N7V4C8</accession>
<feature type="compositionally biased region" description="Polar residues" evidence="1">
    <location>
        <begin position="1"/>
        <end position="10"/>
    </location>
</feature>
<protein>
    <submittedName>
        <fullName evidence="2">Uncharacterized protein</fullName>
    </submittedName>
</protein>
<dbReference type="Proteomes" id="UP001153269">
    <property type="component" value="Unassembled WGS sequence"/>
</dbReference>
<sequence>MEGSHSQPSSRGLVDGGREDEEVEEEEEEEEEGERRLFFSPTKQRELFLFRPLCFHRCIHTGADSLKYENTEEEDEEEAKKFLHINVEADESHFNTVEQFPWSLRVDSSGARPSLDTAVIQPVDEWDSLNWCLQASRQRCQISQALNGVSDKAKDAKEFLMQLKNMLQQIQHTTSVELRPESGQEAGHKEEEERKRNSAAPGPGSLRSSLVVQEEHGGGVEFEACLVAQCDSLIEALTRQKAKLLTKVTKEKEYKLK</sequence>
<feature type="compositionally biased region" description="Basic and acidic residues" evidence="1">
    <location>
        <begin position="178"/>
        <end position="196"/>
    </location>
</feature>
<feature type="non-terminal residue" evidence="2">
    <location>
        <position position="1"/>
    </location>
</feature>
<name>A0A9N7V4C8_PLEPL</name>
<organism evidence="2 3">
    <name type="scientific">Pleuronectes platessa</name>
    <name type="common">European plaice</name>
    <dbReference type="NCBI Taxonomy" id="8262"/>
    <lineage>
        <taxon>Eukaryota</taxon>
        <taxon>Metazoa</taxon>
        <taxon>Chordata</taxon>
        <taxon>Craniata</taxon>
        <taxon>Vertebrata</taxon>
        <taxon>Euteleostomi</taxon>
        <taxon>Actinopterygii</taxon>
        <taxon>Neopterygii</taxon>
        <taxon>Teleostei</taxon>
        <taxon>Neoteleostei</taxon>
        <taxon>Acanthomorphata</taxon>
        <taxon>Carangaria</taxon>
        <taxon>Pleuronectiformes</taxon>
        <taxon>Pleuronectoidei</taxon>
        <taxon>Pleuronectidae</taxon>
        <taxon>Pleuronectes</taxon>
    </lineage>
</organism>
<dbReference type="AlphaFoldDB" id="A0A9N7V4C8"/>
<dbReference type="EMBL" id="CADEAL010002846">
    <property type="protein sequence ID" value="CAB1442409.1"/>
    <property type="molecule type" value="Genomic_DNA"/>
</dbReference>
<evidence type="ECO:0000313" key="3">
    <source>
        <dbReference type="Proteomes" id="UP001153269"/>
    </source>
</evidence>
<keyword evidence="3" id="KW-1185">Reference proteome</keyword>
<comment type="caution">
    <text evidence="2">The sequence shown here is derived from an EMBL/GenBank/DDBJ whole genome shotgun (WGS) entry which is preliminary data.</text>
</comment>